<dbReference type="RefSeq" id="XP_033584669.1">
    <property type="nucleotide sequence ID" value="XM_033714895.1"/>
</dbReference>
<reference evidence="3" key="3">
    <citation type="submission" date="2025-04" db="UniProtKB">
        <authorList>
            <consortium name="RefSeq"/>
        </authorList>
    </citation>
    <scope>IDENTIFICATION</scope>
    <source>
        <strain evidence="3">CBS 304.34</strain>
    </source>
</reference>
<dbReference type="GeneID" id="54455788"/>
<evidence type="ECO:0000313" key="1">
    <source>
        <dbReference type="EMBL" id="KAF2817705.1"/>
    </source>
</evidence>
<evidence type="ECO:0000313" key="2">
    <source>
        <dbReference type="Proteomes" id="UP000504636"/>
    </source>
</evidence>
<dbReference type="AlphaFoldDB" id="A0A6A6ZBL8"/>
<organism evidence="1">
    <name type="scientific">Mytilinidion resinicola</name>
    <dbReference type="NCBI Taxonomy" id="574789"/>
    <lineage>
        <taxon>Eukaryota</taxon>
        <taxon>Fungi</taxon>
        <taxon>Dikarya</taxon>
        <taxon>Ascomycota</taxon>
        <taxon>Pezizomycotina</taxon>
        <taxon>Dothideomycetes</taxon>
        <taxon>Pleosporomycetidae</taxon>
        <taxon>Mytilinidiales</taxon>
        <taxon>Mytilinidiaceae</taxon>
        <taxon>Mytilinidion</taxon>
    </lineage>
</organism>
<dbReference type="Proteomes" id="UP000504636">
    <property type="component" value="Unplaced"/>
</dbReference>
<reference evidence="1 3" key="1">
    <citation type="journal article" date="2020" name="Stud. Mycol.">
        <title>101 Dothideomycetes genomes: a test case for predicting lifestyles and emergence of pathogens.</title>
        <authorList>
            <person name="Haridas S."/>
            <person name="Albert R."/>
            <person name="Binder M."/>
            <person name="Bloem J."/>
            <person name="Labutti K."/>
            <person name="Salamov A."/>
            <person name="Andreopoulos B."/>
            <person name="Baker S."/>
            <person name="Barry K."/>
            <person name="Bills G."/>
            <person name="Bluhm B."/>
            <person name="Cannon C."/>
            <person name="Castanera R."/>
            <person name="Culley D."/>
            <person name="Daum C."/>
            <person name="Ezra D."/>
            <person name="Gonzalez J."/>
            <person name="Henrissat B."/>
            <person name="Kuo A."/>
            <person name="Liang C."/>
            <person name="Lipzen A."/>
            <person name="Lutzoni F."/>
            <person name="Magnuson J."/>
            <person name="Mondo S."/>
            <person name="Nolan M."/>
            <person name="Ohm R."/>
            <person name="Pangilinan J."/>
            <person name="Park H.-J."/>
            <person name="Ramirez L."/>
            <person name="Alfaro M."/>
            <person name="Sun H."/>
            <person name="Tritt A."/>
            <person name="Yoshinaga Y."/>
            <person name="Zwiers L.-H."/>
            <person name="Turgeon B."/>
            <person name="Goodwin S."/>
            <person name="Spatafora J."/>
            <person name="Crous P."/>
            <person name="Grigoriev I."/>
        </authorList>
    </citation>
    <scope>NUCLEOTIDE SEQUENCE</scope>
    <source>
        <strain evidence="1 3">CBS 304.34</strain>
    </source>
</reference>
<protein>
    <submittedName>
        <fullName evidence="1 3">Uncharacterized protein</fullName>
    </submittedName>
</protein>
<keyword evidence="2" id="KW-1185">Reference proteome</keyword>
<evidence type="ECO:0000313" key="3">
    <source>
        <dbReference type="RefSeq" id="XP_033584669.1"/>
    </source>
</evidence>
<gene>
    <name evidence="1 3" type="ORF">BDZ99DRAFT_373911</name>
</gene>
<sequence length="52" mass="5932">KGEGDHEVVWYEGACYGLAVRESETHPVEHERGLQVEARAIVWFNKCFAKAK</sequence>
<dbReference type="EMBL" id="MU003692">
    <property type="protein sequence ID" value="KAF2817705.1"/>
    <property type="molecule type" value="Genomic_DNA"/>
</dbReference>
<name>A0A6A6ZBL8_9PEZI</name>
<accession>A0A6A6ZBL8</accession>
<proteinExistence type="predicted"/>
<feature type="non-terminal residue" evidence="1">
    <location>
        <position position="1"/>
    </location>
</feature>
<reference evidence="3" key="2">
    <citation type="submission" date="2020-04" db="EMBL/GenBank/DDBJ databases">
        <authorList>
            <consortium name="NCBI Genome Project"/>
        </authorList>
    </citation>
    <scope>NUCLEOTIDE SEQUENCE</scope>
    <source>
        <strain evidence="3">CBS 304.34</strain>
    </source>
</reference>
<dbReference type="OrthoDB" id="17560at2759"/>